<dbReference type="eggNOG" id="ENOG502S1RU">
    <property type="taxonomic scope" value="Eukaryota"/>
</dbReference>
<organism evidence="3 4">
    <name type="scientific">Tetranychus urticae</name>
    <name type="common">Two-spotted spider mite</name>
    <dbReference type="NCBI Taxonomy" id="32264"/>
    <lineage>
        <taxon>Eukaryota</taxon>
        <taxon>Metazoa</taxon>
        <taxon>Ecdysozoa</taxon>
        <taxon>Arthropoda</taxon>
        <taxon>Chelicerata</taxon>
        <taxon>Arachnida</taxon>
        <taxon>Acari</taxon>
        <taxon>Acariformes</taxon>
        <taxon>Trombidiformes</taxon>
        <taxon>Prostigmata</taxon>
        <taxon>Eleutherengona</taxon>
        <taxon>Raphignathae</taxon>
        <taxon>Tetranychoidea</taxon>
        <taxon>Tetranychidae</taxon>
        <taxon>Tetranychus</taxon>
    </lineage>
</organism>
<dbReference type="STRING" id="32264.T1KBB1"/>
<proteinExistence type="inferred from homology"/>
<gene>
    <name evidence="3" type="primary">107362765</name>
</gene>
<dbReference type="Pfam" id="PF15393">
    <property type="entry name" value="DUF4615"/>
    <property type="match status" value="1"/>
</dbReference>
<dbReference type="EnsemblMetazoa" id="tetur08g03460.1">
    <property type="protein sequence ID" value="tetur08g03460.1"/>
    <property type="gene ID" value="tetur08g03460"/>
</dbReference>
<dbReference type="AlphaFoldDB" id="T1KBB1"/>
<keyword evidence="4" id="KW-1185">Reference proteome</keyword>
<dbReference type="InterPro" id="IPR029274">
    <property type="entry name" value="DUF4615"/>
</dbReference>
<protein>
    <submittedName>
        <fullName evidence="3">Uncharacterized protein</fullName>
    </submittedName>
</protein>
<reference evidence="3" key="2">
    <citation type="submission" date="2015-06" db="UniProtKB">
        <authorList>
            <consortium name="EnsemblMetazoa"/>
        </authorList>
    </citation>
    <scope>IDENTIFICATION</scope>
</reference>
<sequence length="157" mass="17775">MKGKVKSKPKLSEAPTANAPASDNNESEDIKDKMDEFNIQLNWCLTNLKAIIRGESDNSGTKIPERKVVEAGRVYSQLSDPKTPFVKKRQLMANYFGDYRKKMAKEEEKFRSKSSQLKIANCLSTNVPSKPIVCRKKTKLKEIVPSEPFKFNFSGDV</sequence>
<comment type="similarity">
    <text evidence="1">Belongs to the UPF0488 family.</text>
</comment>
<evidence type="ECO:0000313" key="3">
    <source>
        <dbReference type="EnsemblMetazoa" id="tetur08g03460.1"/>
    </source>
</evidence>
<dbReference type="EMBL" id="CAEY01001946">
    <property type="status" value="NOT_ANNOTATED_CDS"/>
    <property type="molecule type" value="Genomic_DNA"/>
</dbReference>
<dbReference type="OMA" id="MANYFGD"/>
<accession>T1KBB1</accession>
<dbReference type="PANTHER" id="PTHR13602">
    <property type="entry name" value="UPF0488 PROTEIN C8ORF33"/>
    <property type="match status" value="1"/>
</dbReference>
<dbReference type="Proteomes" id="UP000015104">
    <property type="component" value="Unassembled WGS sequence"/>
</dbReference>
<dbReference type="OrthoDB" id="6505403at2759"/>
<evidence type="ECO:0000313" key="4">
    <source>
        <dbReference type="Proteomes" id="UP000015104"/>
    </source>
</evidence>
<name>T1KBB1_TETUR</name>
<reference evidence="4" key="1">
    <citation type="submission" date="2011-08" db="EMBL/GenBank/DDBJ databases">
        <authorList>
            <person name="Rombauts S."/>
        </authorList>
    </citation>
    <scope>NUCLEOTIDE SEQUENCE</scope>
    <source>
        <strain evidence="4">London</strain>
    </source>
</reference>
<dbReference type="PANTHER" id="PTHR13602:SF2">
    <property type="entry name" value="UPF0488 PROTEIN C8ORF33"/>
    <property type="match status" value="1"/>
</dbReference>
<dbReference type="KEGG" id="tut:107362765"/>
<evidence type="ECO:0000256" key="2">
    <source>
        <dbReference type="SAM" id="MobiDB-lite"/>
    </source>
</evidence>
<evidence type="ECO:0000256" key="1">
    <source>
        <dbReference type="ARBA" id="ARBA00005707"/>
    </source>
</evidence>
<dbReference type="HOGENOM" id="CLU_1680183_0_0_1"/>
<feature type="region of interest" description="Disordered" evidence="2">
    <location>
        <begin position="1"/>
        <end position="31"/>
    </location>
</feature>